<dbReference type="PANTHER" id="PTHR22948">
    <property type="entry name" value="TUDOR DOMAIN CONTAINING PROTEIN"/>
    <property type="match status" value="1"/>
</dbReference>
<evidence type="ECO:0000259" key="2">
    <source>
        <dbReference type="PROSITE" id="PS50304"/>
    </source>
</evidence>
<dbReference type="Proteomes" id="UP001208570">
    <property type="component" value="Unassembled WGS sequence"/>
</dbReference>
<evidence type="ECO:0000313" key="3">
    <source>
        <dbReference type="EMBL" id="KAK2168277.1"/>
    </source>
</evidence>
<dbReference type="Gene3D" id="2.30.30.140">
    <property type="match status" value="1"/>
</dbReference>
<evidence type="ECO:0000256" key="1">
    <source>
        <dbReference type="SAM" id="MobiDB-lite"/>
    </source>
</evidence>
<dbReference type="SUPFAM" id="SSF63748">
    <property type="entry name" value="Tudor/PWWP/MBT"/>
    <property type="match status" value="1"/>
</dbReference>
<dbReference type="Pfam" id="PF00567">
    <property type="entry name" value="TUDOR"/>
    <property type="match status" value="2"/>
</dbReference>
<comment type="caution">
    <text evidence="3">The sequence shown here is derived from an EMBL/GenBank/DDBJ whole genome shotgun (WGS) entry which is preliminary data.</text>
</comment>
<dbReference type="PROSITE" id="PS50304">
    <property type="entry name" value="TUDOR"/>
    <property type="match status" value="1"/>
</dbReference>
<dbReference type="AlphaFoldDB" id="A0AAD9NFF9"/>
<dbReference type="InterPro" id="IPR035437">
    <property type="entry name" value="SNase_OB-fold_sf"/>
</dbReference>
<organism evidence="3 4">
    <name type="scientific">Paralvinella palmiformis</name>
    <dbReference type="NCBI Taxonomy" id="53620"/>
    <lineage>
        <taxon>Eukaryota</taxon>
        <taxon>Metazoa</taxon>
        <taxon>Spiralia</taxon>
        <taxon>Lophotrochozoa</taxon>
        <taxon>Annelida</taxon>
        <taxon>Polychaeta</taxon>
        <taxon>Sedentaria</taxon>
        <taxon>Canalipalpata</taxon>
        <taxon>Terebellida</taxon>
        <taxon>Terebelliformia</taxon>
        <taxon>Alvinellidae</taxon>
        <taxon>Paralvinella</taxon>
    </lineage>
</organism>
<dbReference type="InterPro" id="IPR050621">
    <property type="entry name" value="Tudor_domain_containing"/>
</dbReference>
<proteinExistence type="predicted"/>
<protein>
    <recommendedName>
        <fullName evidence="2">Tudor domain-containing protein</fullName>
    </recommendedName>
</protein>
<feature type="compositionally biased region" description="Polar residues" evidence="1">
    <location>
        <begin position="56"/>
        <end position="69"/>
    </location>
</feature>
<dbReference type="EMBL" id="JAODUP010000018">
    <property type="protein sequence ID" value="KAK2168277.1"/>
    <property type="molecule type" value="Genomic_DNA"/>
</dbReference>
<gene>
    <name evidence="3" type="ORF">LSH36_18g01035</name>
</gene>
<dbReference type="PANTHER" id="PTHR22948:SF76">
    <property type="entry name" value="FI20010P1-RELATED"/>
    <property type="match status" value="1"/>
</dbReference>
<feature type="domain" description="Tudor" evidence="2">
    <location>
        <begin position="632"/>
        <end position="716"/>
    </location>
</feature>
<evidence type="ECO:0000313" key="4">
    <source>
        <dbReference type="Proteomes" id="UP001208570"/>
    </source>
</evidence>
<dbReference type="InterPro" id="IPR002999">
    <property type="entry name" value="Tudor"/>
</dbReference>
<name>A0AAD9NFF9_9ANNE</name>
<accession>A0AAD9NFF9</accession>
<keyword evidence="4" id="KW-1185">Reference proteome</keyword>
<dbReference type="Gene3D" id="2.40.50.90">
    <property type="match status" value="2"/>
</dbReference>
<sequence>MRHSTADEVRRYISYLLNGIHEQQQNVIAAVNDITKKADVSANVLFERQDDHQESESNSVQHSCSALPTSDSDQHIDDSSSLLPLNSDMKVKNYAADLSAEQLSTLSTSDGRPVHELQSSHQCASKEDLKCKADDKSVHHYQPPAQDQHAVPMRRKLRHLLQSIADSDVYMLDNPSIDAELKLLINYGLGPELPEMCFKENNLLEVSVTEVTDPSLFWLQIHSTRLLELADALMLYNVKLTNSDWGYNLRCEPQLDMIVCTKLSESDVWYRARIIGPLTDKSVWPPDISEYFTVFVHSFPVFLAFISIHHICPPYLVQLYIIDLFTKEKLKHIGDLMSVVIDDVSECMLKNKKASLVSNELVVTLYYEALSKIADRERAEANRGKVWFTSAAPEEYGVQMDSRHANLLKSDEPEADLVQDVFDSLLDDAMKESISDQESDTVVECEATMTAGNRDPTMPQASLDCAPRNGNITNSDFSERRIGNKEECEDLFNNKSELGDRVLSSGERCSADAVIASEDTFSAEQLTFRDETRTELTVDVESPKDIVPCNTNVLDSVRVDSLLEQQQTGYNPQEITVPSSGYITFLVSFVQSPNKFWIHVLSKESQLALDRLTNELNEYFSVDDKTAITADELEMDSLCCAKFQDDDTLYRAKIVGLRYSCKKRNCSWKKPEPNVGKTTSADRHISDVLVLYIDFGNTEWVPVTDVYPVPPRLKEIVPQAVCCSLVGVCPVKPMSILLEKVTSVDDEVTILKKPDKCDWPAKSTKVFLDMVGFERPLVGHVTGFDAHRTIRPDTESPLPLVVVDTSGSENIYIAEELIRQGYAASTEVVHLPGENYNVPEEVSNSEEGK</sequence>
<feature type="region of interest" description="Disordered" evidence="1">
    <location>
        <begin position="50"/>
        <end position="82"/>
    </location>
</feature>
<reference evidence="3" key="1">
    <citation type="journal article" date="2023" name="Mol. Biol. Evol.">
        <title>Third-Generation Sequencing Reveals the Adaptive Role of the Epigenome in Three Deep-Sea Polychaetes.</title>
        <authorList>
            <person name="Perez M."/>
            <person name="Aroh O."/>
            <person name="Sun Y."/>
            <person name="Lan Y."/>
            <person name="Juniper S.K."/>
            <person name="Young C.R."/>
            <person name="Angers B."/>
            <person name="Qian P.Y."/>
        </authorList>
    </citation>
    <scope>NUCLEOTIDE SEQUENCE</scope>
    <source>
        <strain evidence="3">P08H-3</strain>
    </source>
</reference>
<feature type="region of interest" description="Disordered" evidence="1">
    <location>
        <begin position="451"/>
        <end position="470"/>
    </location>
</feature>